<dbReference type="Proteomes" id="UP000499080">
    <property type="component" value="Unassembled WGS sequence"/>
</dbReference>
<gene>
    <name evidence="1" type="ORF">AVEN_4139_1</name>
</gene>
<keyword evidence="2" id="KW-1185">Reference proteome</keyword>
<proteinExistence type="predicted"/>
<evidence type="ECO:0000313" key="1">
    <source>
        <dbReference type="EMBL" id="GBO03971.1"/>
    </source>
</evidence>
<name>A0A4Y2TV99_ARAVE</name>
<accession>A0A4Y2TV99</accession>
<sequence>MVINICLYTRMVSVRSRAEHHFRGLKVLILRFEAVLQILLNGALRDPSILRALKSKNDLMEMDWLPSSGFRSVVVYICFTREGLGLRSRRNHHLPWIEGS</sequence>
<evidence type="ECO:0000313" key="2">
    <source>
        <dbReference type="Proteomes" id="UP000499080"/>
    </source>
</evidence>
<comment type="caution">
    <text evidence="1">The sequence shown here is derived from an EMBL/GenBank/DDBJ whole genome shotgun (WGS) entry which is preliminary data.</text>
</comment>
<dbReference type="AlphaFoldDB" id="A0A4Y2TV99"/>
<reference evidence="1 2" key="1">
    <citation type="journal article" date="2019" name="Sci. Rep.">
        <title>Orb-weaving spider Araneus ventricosus genome elucidates the spidroin gene catalogue.</title>
        <authorList>
            <person name="Kono N."/>
            <person name="Nakamura H."/>
            <person name="Ohtoshi R."/>
            <person name="Moran D.A.P."/>
            <person name="Shinohara A."/>
            <person name="Yoshida Y."/>
            <person name="Fujiwara M."/>
            <person name="Mori M."/>
            <person name="Tomita M."/>
            <person name="Arakawa K."/>
        </authorList>
    </citation>
    <scope>NUCLEOTIDE SEQUENCE [LARGE SCALE GENOMIC DNA]</scope>
</reference>
<protein>
    <submittedName>
        <fullName evidence="1">Uncharacterized protein</fullName>
    </submittedName>
</protein>
<organism evidence="1 2">
    <name type="scientific">Araneus ventricosus</name>
    <name type="common">Orbweaver spider</name>
    <name type="synonym">Epeira ventricosa</name>
    <dbReference type="NCBI Taxonomy" id="182803"/>
    <lineage>
        <taxon>Eukaryota</taxon>
        <taxon>Metazoa</taxon>
        <taxon>Ecdysozoa</taxon>
        <taxon>Arthropoda</taxon>
        <taxon>Chelicerata</taxon>
        <taxon>Arachnida</taxon>
        <taxon>Araneae</taxon>
        <taxon>Araneomorphae</taxon>
        <taxon>Entelegynae</taxon>
        <taxon>Araneoidea</taxon>
        <taxon>Araneidae</taxon>
        <taxon>Araneus</taxon>
    </lineage>
</organism>
<dbReference type="EMBL" id="BGPR01031095">
    <property type="protein sequence ID" value="GBO03971.1"/>
    <property type="molecule type" value="Genomic_DNA"/>
</dbReference>